<sequence length="155" mass="16745">MVGADCRVLILGSLPGVQSLAARQYYAHPRNRFWELVGAAIARPDLPALPYEARIAALKDRGIGLWDVFASARRTGSLDSAIRDAAHADLPGLIDAIPLLRAVAFNGKAASRASRRVLDRVELPLLDLPSSSPANASIPLAAKRSAWLDLRRFLD</sequence>
<keyword evidence="2" id="KW-0326">Glycosidase</keyword>
<dbReference type="CDD" id="cd10032">
    <property type="entry name" value="UDG-F6_HDG"/>
    <property type="match status" value="1"/>
</dbReference>
<proteinExistence type="predicted"/>
<keyword evidence="2" id="KW-0378">Hydrolase</keyword>
<dbReference type="EC" id="3.2.2.15" evidence="2"/>
<dbReference type="NCBIfam" id="TIGR04274">
    <property type="entry name" value="hypoxanDNAglyco"/>
    <property type="match status" value="1"/>
</dbReference>
<evidence type="ECO:0000313" key="2">
    <source>
        <dbReference type="EMBL" id="MFC0588340.1"/>
    </source>
</evidence>
<dbReference type="Pfam" id="PF03167">
    <property type="entry name" value="UDG"/>
    <property type="match status" value="1"/>
</dbReference>
<dbReference type="InterPro" id="IPR026353">
    <property type="entry name" value="Hypoxan-DNA_Glyclase"/>
</dbReference>
<feature type="domain" description="Uracil-DNA glycosylase-like" evidence="1">
    <location>
        <begin position="2"/>
        <end position="151"/>
    </location>
</feature>
<dbReference type="SMART" id="SM00986">
    <property type="entry name" value="UDG"/>
    <property type="match status" value="1"/>
</dbReference>
<name>A0ABV6PEU1_9SPHN</name>
<dbReference type="Proteomes" id="UP001589943">
    <property type="component" value="Unassembled WGS sequence"/>
</dbReference>
<accession>A0ABV6PEU1</accession>
<dbReference type="GO" id="GO:0033958">
    <property type="term" value="F:DNA-deoxyinosine glycosylase activity"/>
    <property type="evidence" value="ECO:0007669"/>
    <property type="project" value="UniProtKB-EC"/>
</dbReference>
<dbReference type="InterPro" id="IPR005122">
    <property type="entry name" value="Uracil-DNA_glycosylase-like"/>
</dbReference>
<evidence type="ECO:0000313" key="3">
    <source>
        <dbReference type="Proteomes" id="UP001589943"/>
    </source>
</evidence>
<evidence type="ECO:0000259" key="1">
    <source>
        <dbReference type="SMART" id="SM00986"/>
    </source>
</evidence>
<gene>
    <name evidence="2" type="ORF">ACFFF7_02830</name>
</gene>
<dbReference type="InterPro" id="IPR036895">
    <property type="entry name" value="Uracil-DNA_glycosylase-like_sf"/>
</dbReference>
<keyword evidence="3" id="KW-1185">Reference proteome</keyword>
<reference evidence="2 3" key="1">
    <citation type="submission" date="2024-09" db="EMBL/GenBank/DDBJ databases">
        <authorList>
            <person name="Sun Q."/>
            <person name="Mori K."/>
        </authorList>
    </citation>
    <scope>NUCLEOTIDE SEQUENCE [LARGE SCALE GENOMIC DNA]</scope>
    <source>
        <strain evidence="2 3">NCAIM B.02537</strain>
    </source>
</reference>
<protein>
    <submittedName>
        <fullName evidence="2">DNA-deoxyinosine glycosylase</fullName>
        <ecNumber evidence="2">3.2.2.15</ecNumber>
    </submittedName>
</protein>
<dbReference type="RefSeq" id="WP_379480454.1">
    <property type="nucleotide sequence ID" value="NZ_JBHLTL010000001.1"/>
</dbReference>
<dbReference type="SMART" id="SM00987">
    <property type="entry name" value="UreE_C"/>
    <property type="match status" value="1"/>
</dbReference>
<dbReference type="SUPFAM" id="SSF52141">
    <property type="entry name" value="Uracil-DNA glycosylase-like"/>
    <property type="match status" value="1"/>
</dbReference>
<comment type="caution">
    <text evidence="2">The sequence shown here is derived from an EMBL/GenBank/DDBJ whole genome shotgun (WGS) entry which is preliminary data.</text>
</comment>
<dbReference type="EMBL" id="JBHLTL010000001">
    <property type="protein sequence ID" value="MFC0588340.1"/>
    <property type="molecule type" value="Genomic_DNA"/>
</dbReference>
<dbReference type="Gene3D" id="3.40.470.10">
    <property type="entry name" value="Uracil-DNA glycosylase-like domain"/>
    <property type="match status" value="1"/>
</dbReference>
<organism evidence="2 3">
    <name type="scientific">Novosphingobium aquiterrae</name>
    <dbReference type="NCBI Taxonomy" id="624388"/>
    <lineage>
        <taxon>Bacteria</taxon>
        <taxon>Pseudomonadati</taxon>
        <taxon>Pseudomonadota</taxon>
        <taxon>Alphaproteobacteria</taxon>
        <taxon>Sphingomonadales</taxon>
        <taxon>Sphingomonadaceae</taxon>
        <taxon>Novosphingobium</taxon>
    </lineage>
</organism>